<gene>
    <name evidence="5" type="ORF">J2125_003210</name>
</gene>
<evidence type="ECO:0000256" key="3">
    <source>
        <dbReference type="ARBA" id="ARBA00022898"/>
    </source>
</evidence>
<evidence type="ECO:0000313" key="6">
    <source>
        <dbReference type="Proteomes" id="UP001195624"/>
    </source>
</evidence>
<comment type="cofactor">
    <cofactor evidence="1">
        <name>pyridoxal 5'-phosphate</name>
        <dbReference type="ChEBI" id="CHEBI:597326"/>
    </cofactor>
</comment>
<comment type="similarity">
    <text evidence="2">Belongs to the class-V pyridoxal-phosphate-dependent aminotransferase family.</text>
</comment>
<dbReference type="Gene3D" id="3.90.1150.10">
    <property type="entry name" value="Aspartate Aminotransferase, domain 1"/>
    <property type="match status" value="1"/>
</dbReference>
<keyword evidence="5" id="KW-0808">Transferase</keyword>
<evidence type="ECO:0000259" key="4">
    <source>
        <dbReference type="Pfam" id="PF00266"/>
    </source>
</evidence>
<protein>
    <submittedName>
        <fullName evidence="5">Pyridoxamine--pyruvate transaminase</fullName>
        <ecNumber evidence="5">2.6.1.30</ecNumber>
    </submittedName>
</protein>
<dbReference type="GO" id="GO:0047300">
    <property type="term" value="F:pyridoxamine-pyruvate transaminase activity"/>
    <property type="evidence" value="ECO:0007669"/>
    <property type="project" value="UniProtKB-EC"/>
</dbReference>
<proteinExistence type="inferred from homology"/>
<dbReference type="RefSeq" id="WP_017800801.1">
    <property type="nucleotide sequence ID" value="NZ_JAGGMQ010000001.1"/>
</dbReference>
<dbReference type="NCBIfam" id="NF046070">
    <property type="entry name" value="PyrdoxPyrvTramin"/>
    <property type="match status" value="1"/>
</dbReference>
<evidence type="ECO:0000256" key="1">
    <source>
        <dbReference type="ARBA" id="ARBA00001933"/>
    </source>
</evidence>
<dbReference type="Gene3D" id="3.40.640.10">
    <property type="entry name" value="Type I PLP-dependent aspartate aminotransferase-like (Major domain)"/>
    <property type="match status" value="1"/>
</dbReference>
<dbReference type="PANTHER" id="PTHR21152">
    <property type="entry name" value="AMINOTRANSFERASE CLASS V"/>
    <property type="match status" value="1"/>
</dbReference>
<evidence type="ECO:0000313" key="5">
    <source>
        <dbReference type="EMBL" id="MBP2170018.1"/>
    </source>
</evidence>
<accession>A0ABS4PBI6</accession>
<comment type="caution">
    <text evidence="5">The sequence shown here is derived from an EMBL/GenBank/DDBJ whole genome shotgun (WGS) entry which is preliminary data.</text>
</comment>
<organism evidence="5 6">
    <name type="scientific">Winslowiella toletana</name>
    <dbReference type="NCBI Taxonomy" id="92490"/>
    <lineage>
        <taxon>Bacteria</taxon>
        <taxon>Pseudomonadati</taxon>
        <taxon>Pseudomonadota</taxon>
        <taxon>Gammaproteobacteria</taxon>
        <taxon>Enterobacterales</taxon>
        <taxon>Erwiniaceae</taxon>
        <taxon>Winslowiella</taxon>
    </lineage>
</organism>
<dbReference type="EC" id="2.6.1.30" evidence="5"/>
<reference evidence="6" key="1">
    <citation type="submission" date="2023-07" db="EMBL/GenBank/DDBJ databases">
        <title>Genome mining of underrepresented organisms for secondary metabolites.</title>
        <authorList>
            <person name="D'Agostino P.M."/>
        </authorList>
    </citation>
    <scope>NUCLEOTIDE SEQUENCE [LARGE SCALE GENOMIC DNA]</scope>
    <source>
        <strain evidence="6">WS4403</strain>
    </source>
</reference>
<dbReference type="PIRSF" id="PIRSF000524">
    <property type="entry name" value="SPT"/>
    <property type="match status" value="1"/>
</dbReference>
<keyword evidence="6" id="KW-1185">Reference proteome</keyword>
<feature type="domain" description="Aminotransferase class V" evidence="4">
    <location>
        <begin position="73"/>
        <end position="334"/>
    </location>
</feature>
<dbReference type="Pfam" id="PF00266">
    <property type="entry name" value="Aminotran_5"/>
    <property type="match status" value="1"/>
</dbReference>
<dbReference type="InterPro" id="IPR000192">
    <property type="entry name" value="Aminotrans_V_dom"/>
</dbReference>
<dbReference type="InterPro" id="IPR015424">
    <property type="entry name" value="PyrdxlP-dep_Trfase"/>
</dbReference>
<dbReference type="InterPro" id="IPR015421">
    <property type="entry name" value="PyrdxlP-dep_Trfase_major"/>
</dbReference>
<dbReference type="EMBL" id="JAGGMQ010000001">
    <property type="protein sequence ID" value="MBP2170018.1"/>
    <property type="molecule type" value="Genomic_DNA"/>
</dbReference>
<name>A0ABS4PBI6_9GAMM</name>
<dbReference type="InterPro" id="IPR015422">
    <property type="entry name" value="PyrdxlP-dep_Trfase_small"/>
</dbReference>
<dbReference type="InterPro" id="IPR024169">
    <property type="entry name" value="SP_NH2Trfase/AEP_transaminase"/>
</dbReference>
<dbReference type="PANTHER" id="PTHR21152:SF40">
    <property type="entry name" value="ALANINE--GLYOXYLATE AMINOTRANSFERASE"/>
    <property type="match status" value="1"/>
</dbReference>
<evidence type="ECO:0000256" key="2">
    <source>
        <dbReference type="ARBA" id="ARBA00009236"/>
    </source>
</evidence>
<dbReference type="Proteomes" id="UP001195624">
    <property type="component" value="Unassembled WGS sequence"/>
</dbReference>
<dbReference type="SUPFAM" id="SSF53383">
    <property type="entry name" value="PLP-dependent transferases"/>
    <property type="match status" value="1"/>
</dbReference>
<keyword evidence="3" id="KW-0663">Pyridoxal phosphate</keyword>
<sequence length="390" mass="41630">MMRSAFAQPLFTLTTGPVDVYPAVSRALSMPVWYDYDPAFQNCFERVSLKAAQALESATPPLILQGEPVLALEAAAASLLSAEDMVLNLVSGVYAAGFSEWARRYSRQVEELRVEFNQVIDPVAVDAWLSRHPQITVVVVCHHDTPSGTLNPLDEIGRVVKKHGKLLLVDAVSSFAGVAVTAASCQADLFITGPNKCLGCPPGLSLVAVSDAAWRKIEANDAAPRASVLSLLDWRDAWSAEKPFPYTPSVAEINGLEAALDGYLQEGPAQVWARHRLTAQAFRAGIQAMGLSLWAADESIASPTATAIRVPDGVNEAQWRLRARECYGVMFSSGRGETLGKVLRVGHMGPTAQPMFAIIALTALAGALNQLREPQLDIGAGVAAAMAVIG</sequence>
<keyword evidence="5" id="KW-0032">Aminotransferase</keyword>